<dbReference type="PANTHER" id="PTHR35176:SF6">
    <property type="entry name" value="HEME OXYGENASE HI_0854-RELATED"/>
    <property type="match status" value="1"/>
</dbReference>
<dbReference type="InterPro" id="IPR012349">
    <property type="entry name" value="Split_barrel_FMN-bd"/>
</dbReference>
<dbReference type="GO" id="GO:0070967">
    <property type="term" value="F:coenzyme F420 binding"/>
    <property type="evidence" value="ECO:0007669"/>
    <property type="project" value="TreeGrafter"/>
</dbReference>
<reference evidence="3 4" key="2">
    <citation type="journal article" date="2010" name="Stand. Genomic Sci.">
        <title>Complete genome sequence of Desulfohalobium retbaense type strain (HR(100)).</title>
        <authorList>
            <person name="Spring S."/>
            <person name="Nolan M."/>
            <person name="Lapidus A."/>
            <person name="Glavina Del Rio T."/>
            <person name="Copeland A."/>
            <person name="Tice H."/>
            <person name="Cheng J.F."/>
            <person name="Lucas S."/>
            <person name="Land M."/>
            <person name="Chen F."/>
            <person name="Bruce D."/>
            <person name="Goodwin L."/>
            <person name="Pitluck S."/>
            <person name="Ivanova N."/>
            <person name="Mavromatis K."/>
            <person name="Mikhailova N."/>
            <person name="Pati A."/>
            <person name="Chen A."/>
            <person name="Palaniappan K."/>
            <person name="Hauser L."/>
            <person name="Chang Y.J."/>
            <person name="Jeffries C.D."/>
            <person name="Munk C."/>
            <person name="Kiss H."/>
            <person name="Chain P."/>
            <person name="Han C."/>
            <person name="Brettin T."/>
            <person name="Detter J.C."/>
            <person name="Schuler E."/>
            <person name="Goker M."/>
            <person name="Rohde M."/>
            <person name="Bristow J."/>
            <person name="Eisen J.A."/>
            <person name="Markowitz V."/>
            <person name="Hugenholtz P."/>
            <person name="Kyrpides N.C."/>
            <person name="Klenk H.P."/>
        </authorList>
    </citation>
    <scope>NUCLEOTIDE SEQUENCE [LARGE SCALE GENOMIC DNA]</scope>
    <source>
        <strain evidence="3 4">DSM 5692</strain>
    </source>
</reference>
<dbReference type="SUPFAM" id="SSF50475">
    <property type="entry name" value="FMN-binding split barrel"/>
    <property type="match status" value="1"/>
</dbReference>
<keyword evidence="1" id="KW-0560">Oxidoreductase</keyword>
<dbReference type="eggNOG" id="COG0748">
    <property type="taxonomic scope" value="Bacteria"/>
</dbReference>
<dbReference type="Gene3D" id="2.30.110.10">
    <property type="entry name" value="Electron Transport, Fmn-binding Protein, Chain A"/>
    <property type="match status" value="1"/>
</dbReference>
<dbReference type="InterPro" id="IPR052019">
    <property type="entry name" value="F420H2_bilvrd_red/Heme_oxyg"/>
</dbReference>
<evidence type="ECO:0000256" key="1">
    <source>
        <dbReference type="ARBA" id="ARBA00023002"/>
    </source>
</evidence>
<dbReference type="GO" id="GO:0005829">
    <property type="term" value="C:cytosol"/>
    <property type="evidence" value="ECO:0007669"/>
    <property type="project" value="TreeGrafter"/>
</dbReference>
<gene>
    <name evidence="3" type="ordered locus">Dret_1324</name>
</gene>
<dbReference type="KEGG" id="drt:Dret_1324"/>
<keyword evidence="4" id="KW-1185">Reference proteome</keyword>
<protein>
    <submittedName>
        <fullName evidence="3">Pyridoxamine 5'-phosphate oxidase-related FMN-binding protein</fullName>
    </submittedName>
</protein>
<evidence type="ECO:0000313" key="3">
    <source>
        <dbReference type="EMBL" id="ACV68612.1"/>
    </source>
</evidence>
<proteinExistence type="predicted"/>
<dbReference type="InterPro" id="IPR011576">
    <property type="entry name" value="Pyridox_Oxase_N"/>
</dbReference>
<dbReference type="HOGENOM" id="CLU_123705_0_0_7"/>
<reference evidence="4" key="1">
    <citation type="submission" date="2009-09" db="EMBL/GenBank/DDBJ databases">
        <title>The complete chromosome of Desulfohalobium retbaense DSM 5692.</title>
        <authorList>
            <consortium name="US DOE Joint Genome Institute (JGI-PGF)"/>
            <person name="Lucas S."/>
            <person name="Copeland A."/>
            <person name="Lapidus A."/>
            <person name="Glavina del Rio T."/>
            <person name="Dalin E."/>
            <person name="Tice H."/>
            <person name="Bruce D."/>
            <person name="Goodwin L."/>
            <person name="Pitluck S."/>
            <person name="Kyrpides N."/>
            <person name="Mavromatis K."/>
            <person name="Ivanova N."/>
            <person name="Mikhailova N."/>
            <person name="Munk A.C."/>
            <person name="Brettin T."/>
            <person name="Detter J.C."/>
            <person name="Han C."/>
            <person name="Tapia R."/>
            <person name="Larimer F."/>
            <person name="Land M."/>
            <person name="Hauser L."/>
            <person name="Markowitz V."/>
            <person name="Cheng J.-F."/>
            <person name="Hugenholtz P."/>
            <person name="Woyke T."/>
            <person name="Wu D."/>
            <person name="Spring S."/>
            <person name="Klenk H.-P."/>
            <person name="Eisen J.A."/>
        </authorList>
    </citation>
    <scope>NUCLEOTIDE SEQUENCE [LARGE SCALE GENOMIC DNA]</scope>
    <source>
        <strain evidence="4">DSM 5692</strain>
    </source>
</reference>
<dbReference type="GO" id="GO:0016627">
    <property type="term" value="F:oxidoreductase activity, acting on the CH-CH group of donors"/>
    <property type="evidence" value="ECO:0007669"/>
    <property type="project" value="TreeGrafter"/>
</dbReference>
<sequence length="164" mass="18052">MTPPDAPPPVFWSPHWHAFFTGFFTEQRTAVLATAREDQPYCSLMAFAWLDGDPRQLVMASPSHSEKMTNIEHNPKVSLLIDSSRNAPEDSHTAKAVTVLGTARICPAGDQDRAVAALSERHPHLASFVQDPGTALLCVSAHRLLLVEHFQDVTLIETGITDQE</sequence>
<evidence type="ECO:0000313" key="4">
    <source>
        <dbReference type="Proteomes" id="UP000001052"/>
    </source>
</evidence>
<name>C8X2G5_DESRD</name>
<dbReference type="RefSeq" id="WP_015751759.1">
    <property type="nucleotide sequence ID" value="NC_013223.1"/>
</dbReference>
<feature type="domain" description="Pyridoxamine 5'-phosphate oxidase N-terminal" evidence="2">
    <location>
        <begin position="23"/>
        <end position="144"/>
    </location>
</feature>
<dbReference type="STRING" id="485915.Dret_1324"/>
<dbReference type="AlphaFoldDB" id="C8X2G5"/>
<organism evidence="3 4">
    <name type="scientific">Desulfohalobium retbaense (strain ATCC 49708 / DSM 5692 / JCM 16813 / HR100)</name>
    <dbReference type="NCBI Taxonomy" id="485915"/>
    <lineage>
        <taxon>Bacteria</taxon>
        <taxon>Pseudomonadati</taxon>
        <taxon>Thermodesulfobacteriota</taxon>
        <taxon>Desulfovibrionia</taxon>
        <taxon>Desulfovibrionales</taxon>
        <taxon>Desulfohalobiaceae</taxon>
        <taxon>Desulfohalobium</taxon>
    </lineage>
</organism>
<evidence type="ECO:0000259" key="2">
    <source>
        <dbReference type="Pfam" id="PF01243"/>
    </source>
</evidence>
<dbReference type="Pfam" id="PF01243">
    <property type="entry name" value="PNPOx_N"/>
    <property type="match status" value="1"/>
</dbReference>
<dbReference type="EMBL" id="CP001734">
    <property type="protein sequence ID" value="ACV68612.1"/>
    <property type="molecule type" value="Genomic_DNA"/>
</dbReference>
<dbReference type="PANTHER" id="PTHR35176">
    <property type="entry name" value="HEME OXYGENASE HI_0854-RELATED"/>
    <property type="match status" value="1"/>
</dbReference>
<dbReference type="Proteomes" id="UP000001052">
    <property type="component" value="Chromosome"/>
</dbReference>
<accession>C8X2G5</accession>
<dbReference type="OrthoDB" id="7061375at2"/>